<evidence type="ECO:0000256" key="3">
    <source>
        <dbReference type="ARBA" id="ARBA00022801"/>
    </source>
</evidence>
<dbReference type="CDD" id="cd06251">
    <property type="entry name" value="M14_ASTE_ASPA-like"/>
    <property type="match status" value="1"/>
</dbReference>
<evidence type="ECO:0000256" key="5">
    <source>
        <dbReference type="SAM" id="SignalP"/>
    </source>
</evidence>
<comment type="caution">
    <text evidence="7">The sequence shown here is derived from an EMBL/GenBank/DDBJ whole genome shotgun (WGS) entry which is preliminary data.</text>
</comment>
<organism evidence="7 8">
    <name type="scientific">Pseudomarimonas arenosa</name>
    <dbReference type="NCBI Taxonomy" id="2774145"/>
    <lineage>
        <taxon>Bacteria</taxon>
        <taxon>Pseudomonadati</taxon>
        <taxon>Pseudomonadota</taxon>
        <taxon>Gammaproteobacteria</taxon>
        <taxon>Lysobacterales</taxon>
        <taxon>Lysobacteraceae</taxon>
        <taxon>Pseudomarimonas</taxon>
    </lineage>
</organism>
<dbReference type="Proteomes" id="UP000613768">
    <property type="component" value="Unassembled WGS sequence"/>
</dbReference>
<keyword evidence="3" id="KW-0378">Hydrolase</keyword>
<name>A0AAW3ZPV7_9GAMM</name>
<accession>A0AAW3ZPV7</accession>
<protein>
    <submittedName>
        <fullName evidence="7">Succinylglutamate desuccinylase/aspartoacylase family protein</fullName>
    </submittedName>
</protein>
<dbReference type="PANTHER" id="PTHR37326">
    <property type="entry name" value="BLL3975 PROTEIN"/>
    <property type="match status" value="1"/>
</dbReference>
<evidence type="ECO:0000313" key="7">
    <source>
        <dbReference type="EMBL" id="MBD8527187.1"/>
    </source>
</evidence>
<dbReference type="Gene3D" id="3.40.630.10">
    <property type="entry name" value="Zn peptidases"/>
    <property type="match status" value="1"/>
</dbReference>
<keyword evidence="2" id="KW-0479">Metal-binding</keyword>
<evidence type="ECO:0000313" key="8">
    <source>
        <dbReference type="Proteomes" id="UP000613768"/>
    </source>
</evidence>
<dbReference type="RefSeq" id="WP_192030608.1">
    <property type="nucleotide sequence ID" value="NZ_JACYTR010000043.1"/>
</dbReference>
<keyword evidence="8" id="KW-1185">Reference proteome</keyword>
<dbReference type="PANTHER" id="PTHR37326:SF2">
    <property type="entry name" value="SUCCINYLGLUTAMATE DESUCCINYLASE_ASPARTOACYLASE FAMILY PROTEIN"/>
    <property type="match status" value="1"/>
</dbReference>
<evidence type="ECO:0000256" key="1">
    <source>
        <dbReference type="ARBA" id="ARBA00001947"/>
    </source>
</evidence>
<proteinExistence type="predicted"/>
<evidence type="ECO:0000256" key="2">
    <source>
        <dbReference type="ARBA" id="ARBA00022723"/>
    </source>
</evidence>
<feature type="chain" id="PRO_5043542876" evidence="5">
    <location>
        <begin position="26"/>
        <end position="487"/>
    </location>
</feature>
<feature type="domain" description="Succinylglutamate desuccinylase/Aspartoacylase catalytic" evidence="6">
    <location>
        <begin position="183"/>
        <end position="357"/>
    </location>
</feature>
<dbReference type="InterPro" id="IPR055438">
    <property type="entry name" value="AstE_AspA_cat"/>
</dbReference>
<reference evidence="7 8" key="1">
    <citation type="submission" date="2020-09" db="EMBL/GenBank/DDBJ databases">
        <title>Pseudoxanthomonas sp. CAU 1598 isolated from sand of Yaerae Beach.</title>
        <authorList>
            <person name="Kim W."/>
        </authorList>
    </citation>
    <scope>NUCLEOTIDE SEQUENCE [LARGE SCALE GENOMIC DNA]</scope>
    <source>
        <strain evidence="7 8">CAU 1598</strain>
    </source>
</reference>
<dbReference type="EMBL" id="JACYTR010000043">
    <property type="protein sequence ID" value="MBD8527187.1"/>
    <property type="molecule type" value="Genomic_DNA"/>
</dbReference>
<dbReference type="Pfam" id="PF24827">
    <property type="entry name" value="AstE_AspA_cat"/>
    <property type="match status" value="1"/>
</dbReference>
<comment type="cofactor">
    <cofactor evidence="1">
        <name>Zn(2+)</name>
        <dbReference type="ChEBI" id="CHEBI:29105"/>
    </cofactor>
</comment>
<dbReference type="InterPro" id="IPR053138">
    <property type="entry name" value="N-alpha-Ac-DABA_deacetylase"/>
</dbReference>
<evidence type="ECO:0000256" key="4">
    <source>
        <dbReference type="ARBA" id="ARBA00022833"/>
    </source>
</evidence>
<dbReference type="AlphaFoldDB" id="A0AAW3ZPV7"/>
<evidence type="ECO:0000259" key="6">
    <source>
        <dbReference type="Pfam" id="PF24827"/>
    </source>
</evidence>
<dbReference type="GO" id="GO:0046872">
    <property type="term" value="F:metal ion binding"/>
    <property type="evidence" value="ECO:0007669"/>
    <property type="project" value="UniProtKB-KW"/>
</dbReference>
<dbReference type="GO" id="GO:0016788">
    <property type="term" value="F:hydrolase activity, acting on ester bonds"/>
    <property type="evidence" value="ECO:0007669"/>
    <property type="project" value="InterPro"/>
</dbReference>
<sequence>MVKRRSDVVSALMIGLLLGVVDVGAQQSAVSSAVEVKQGVEGEVEAAPERAAVSATTADQAVPPDAELQDDIERLQEVAPAVVEALPEVATRNSNESTATAEASMGARVATPSVLDFVGPPALDPIALPGSPDFVGPPQLTSFEILGETVAPGDRKLLRWSVSQTFAGGDTVVSVNVVHGVRPGPVLCMAAAIHGDEINGVEIVRRVLNGVDASVLSGTVVGVPIVNLFGFSRNSRYLPDRRDLNRYFPGSLRGSIASRIAYSFFSQIVQHCDAVVDFHTGSFDRANLPQVRADLRLPEVLRFARGFGALPVLHSSGSRGMLRVAATQSGIPAVTFEVGAPGTLEKREIDLSVDALEILLHHMGLVPEGPAEQEPQAVFYESRWVRANAGGMLIADVELGQRVVKGQRLGMVVDPIKNVEHEILSPLYGRVIGKAKNQVVLPGYAAFHIGEETSAEQASDAAAAGLLEEVGEEDTEAVEQRDAEYGY</sequence>
<keyword evidence="5" id="KW-0732">Signal</keyword>
<keyword evidence="4" id="KW-0862">Zinc</keyword>
<dbReference type="SUPFAM" id="SSF53187">
    <property type="entry name" value="Zn-dependent exopeptidases"/>
    <property type="match status" value="1"/>
</dbReference>
<feature type="signal peptide" evidence="5">
    <location>
        <begin position="1"/>
        <end position="25"/>
    </location>
</feature>
<gene>
    <name evidence="7" type="ORF">IFO71_15700</name>
</gene>